<keyword evidence="2" id="KW-0472">Membrane</keyword>
<feature type="chain" id="PRO_5045200812" evidence="3">
    <location>
        <begin position="34"/>
        <end position="253"/>
    </location>
</feature>
<evidence type="ECO:0000313" key="6">
    <source>
        <dbReference type="Proteomes" id="UP001500618"/>
    </source>
</evidence>
<proteinExistence type="predicted"/>
<dbReference type="Pfam" id="PF07987">
    <property type="entry name" value="DUF1775"/>
    <property type="match status" value="1"/>
</dbReference>
<evidence type="ECO:0000256" key="3">
    <source>
        <dbReference type="SAM" id="SignalP"/>
    </source>
</evidence>
<dbReference type="CDD" id="cd08545">
    <property type="entry name" value="YcnI_like"/>
    <property type="match status" value="1"/>
</dbReference>
<dbReference type="InterPro" id="IPR012533">
    <property type="entry name" value="YcnI-copper_dom"/>
</dbReference>
<feature type="signal peptide" evidence="3">
    <location>
        <begin position="1"/>
        <end position="33"/>
    </location>
</feature>
<keyword evidence="6" id="KW-1185">Reference proteome</keyword>
<evidence type="ECO:0000313" key="5">
    <source>
        <dbReference type="EMBL" id="GAA1661529.1"/>
    </source>
</evidence>
<gene>
    <name evidence="5" type="ORF">GCM10009765_08820</name>
</gene>
<dbReference type="Gene3D" id="2.60.40.2230">
    <property type="entry name" value="Uncharacterised protein YcnI-like PF07987, DUF1775"/>
    <property type="match status" value="1"/>
</dbReference>
<sequence length="253" mass="25688">MTLPRTTPRMWPRRLAAVALAAGIGVGSALAFAGPASAHVHVIPDSTAAGSYPKLTFRVPNEEENADTNKLVITVPTDHPLRSVSIKPHPGWTAETTLVTLPKPVNIGDATITKAVSTITWTATAGQGIKPGQFDEFDVSAGPLPSGTKELSFPTAQYYSNNTIVNWNQPTPAGGQEPEHPAPAFAVTPAAAGADADGDAPAGHNMGVSASDSTASASGSDGLARGLGTAGLVFGLAGVGVAAWALLRKPANS</sequence>
<protein>
    <submittedName>
        <fullName evidence="5">YcnI family protein</fullName>
    </submittedName>
</protein>
<keyword evidence="3" id="KW-0732">Signal</keyword>
<dbReference type="InterPro" id="IPR038507">
    <property type="entry name" value="YcnI-like_sf"/>
</dbReference>
<reference evidence="5 6" key="1">
    <citation type="journal article" date="2019" name="Int. J. Syst. Evol. Microbiol.">
        <title>The Global Catalogue of Microorganisms (GCM) 10K type strain sequencing project: providing services to taxonomists for standard genome sequencing and annotation.</title>
        <authorList>
            <consortium name="The Broad Institute Genomics Platform"/>
            <consortium name="The Broad Institute Genome Sequencing Center for Infectious Disease"/>
            <person name="Wu L."/>
            <person name="Ma J."/>
        </authorList>
    </citation>
    <scope>NUCLEOTIDE SEQUENCE [LARGE SCALE GENOMIC DNA]</scope>
    <source>
        <strain evidence="5 6">JCM 14718</strain>
    </source>
</reference>
<keyword evidence="2" id="KW-1133">Transmembrane helix</keyword>
<evidence type="ECO:0000256" key="1">
    <source>
        <dbReference type="SAM" id="MobiDB-lite"/>
    </source>
</evidence>
<name>A0ABN2FXD4_9ACTN</name>
<feature type="region of interest" description="Disordered" evidence="1">
    <location>
        <begin position="192"/>
        <end position="221"/>
    </location>
</feature>
<organism evidence="5 6">
    <name type="scientific">Fodinicola feengrottensis</name>
    <dbReference type="NCBI Taxonomy" id="435914"/>
    <lineage>
        <taxon>Bacteria</taxon>
        <taxon>Bacillati</taxon>
        <taxon>Actinomycetota</taxon>
        <taxon>Actinomycetes</taxon>
        <taxon>Mycobacteriales</taxon>
        <taxon>Fodinicola</taxon>
    </lineage>
</organism>
<comment type="caution">
    <text evidence="5">The sequence shown here is derived from an EMBL/GenBank/DDBJ whole genome shotgun (WGS) entry which is preliminary data.</text>
</comment>
<evidence type="ECO:0000256" key="2">
    <source>
        <dbReference type="SAM" id="Phobius"/>
    </source>
</evidence>
<evidence type="ECO:0000259" key="4">
    <source>
        <dbReference type="Pfam" id="PF07987"/>
    </source>
</evidence>
<dbReference type="Proteomes" id="UP001500618">
    <property type="component" value="Unassembled WGS sequence"/>
</dbReference>
<keyword evidence="2" id="KW-0812">Transmembrane</keyword>
<feature type="domain" description="YncI copper-binding" evidence="4">
    <location>
        <begin position="39"/>
        <end position="186"/>
    </location>
</feature>
<dbReference type="EMBL" id="BAAANY010000002">
    <property type="protein sequence ID" value="GAA1661529.1"/>
    <property type="molecule type" value="Genomic_DNA"/>
</dbReference>
<feature type="transmembrane region" description="Helical" evidence="2">
    <location>
        <begin position="226"/>
        <end position="247"/>
    </location>
</feature>
<accession>A0ABN2FXD4</accession>